<dbReference type="PRINTS" id="PR00080">
    <property type="entry name" value="SDRFAMILY"/>
</dbReference>
<dbReference type="EC" id="1.1.1.47" evidence="3"/>
<dbReference type="SUPFAM" id="SSF51735">
    <property type="entry name" value="NAD(P)-binding Rossmann-fold domains"/>
    <property type="match status" value="1"/>
</dbReference>
<dbReference type="InterPro" id="IPR036291">
    <property type="entry name" value="NAD(P)-bd_dom_sf"/>
</dbReference>
<dbReference type="CDD" id="cd05233">
    <property type="entry name" value="SDR_c"/>
    <property type="match status" value="1"/>
</dbReference>
<keyword evidence="2 3" id="KW-0560">Oxidoreductase</keyword>
<dbReference type="PANTHER" id="PTHR24321">
    <property type="entry name" value="DEHYDROGENASES, SHORT CHAIN"/>
    <property type="match status" value="1"/>
</dbReference>
<keyword evidence="3" id="KW-0067">ATP-binding</keyword>
<dbReference type="NCBIfam" id="NF005559">
    <property type="entry name" value="PRK07231.1"/>
    <property type="match status" value="1"/>
</dbReference>
<dbReference type="Pfam" id="PF13561">
    <property type="entry name" value="adh_short_C2"/>
    <property type="match status" value="1"/>
</dbReference>
<dbReference type="GO" id="GO:0005524">
    <property type="term" value="F:ATP binding"/>
    <property type="evidence" value="ECO:0007669"/>
    <property type="project" value="UniProtKB-KW"/>
</dbReference>
<dbReference type="PRINTS" id="PR00081">
    <property type="entry name" value="GDHRDH"/>
</dbReference>
<accession>A0ABY5HL48</accession>
<dbReference type="Gene3D" id="3.40.50.720">
    <property type="entry name" value="NAD(P)-binding Rossmann-like Domain"/>
    <property type="match status" value="1"/>
</dbReference>
<gene>
    <name evidence="3" type="ORF">KDW95_05540</name>
</gene>
<dbReference type="InterPro" id="IPR002347">
    <property type="entry name" value="SDR_fam"/>
</dbReference>
<proteinExistence type="inferred from homology"/>
<evidence type="ECO:0000256" key="2">
    <source>
        <dbReference type="ARBA" id="ARBA00023002"/>
    </source>
</evidence>
<dbReference type="Proteomes" id="UP001058461">
    <property type="component" value="Chromosome"/>
</dbReference>
<name>A0ABY5HL48_9GAMM</name>
<sequence length="254" mass="27151">MSQGQLRGKIALVTGGRGGIGRGICERFAKEGATVIAADIAQGEGVLPESVHYEALDVTNEDTVHALMAAVGEKYGQLDILVNAAAIEIEKTIEETSLQDWNRIFAINVTGMFLVCKHAVPLMRKAGGGSIINFGSYDGFIADPSLAAYCATKGAVHALTKAMACDYGPENIRVNAVCPGFIDTPMLQSFFGSSGDIDTLKEEVRRIHPMRRYGTPADIASLVNWLAGDESVYASGQLWILDGGLTAQVQQMRL</sequence>
<dbReference type="PROSITE" id="PS00061">
    <property type="entry name" value="ADH_SHORT"/>
    <property type="match status" value="1"/>
</dbReference>
<dbReference type="InterPro" id="IPR020904">
    <property type="entry name" value="Sc_DH/Rdtase_CS"/>
</dbReference>
<dbReference type="RefSeq" id="WP_255855290.1">
    <property type="nucleotide sequence ID" value="NZ_CP073347.1"/>
</dbReference>
<dbReference type="EMBL" id="CP073347">
    <property type="protein sequence ID" value="UTW13125.1"/>
    <property type="molecule type" value="Genomic_DNA"/>
</dbReference>
<evidence type="ECO:0000256" key="1">
    <source>
        <dbReference type="ARBA" id="ARBA00006484"/>
    </source>
</evidence>
<reference evidence="3" key="1">
    <citation type="submission" date="2021-04" db="EMBL/GenBank/DDBJ databases">
        <title>Oceanospirillales bacteria with DddD are important DMSP degraders in coastal seawater.</title>
        <authorList>
            <person name="Liu J."/>
        </authorList>
    </citation>
    <scope>NUCLEOTIDE SEQUENCE</scope>
    <source>
        <strain evidence="3">D13-1</strain>
    </source>
</reference>
<keyword evidence="4" id="KW-1185">Reference proteome</keyword>
<protein>
    <submittedName>
        <fullName evidence="3">Glucose 1-dehydrogenase</fullName>
        <ecNumber evidence="3">1.1.1.47</ecNumber>
    </submittedName>
</protein>
<evidence type="ECO:0000313" key="4">
    <source>
        <dbReference type="Proteomes" id="UP001058461"/>
    </source>
</evidence>
<dbReference type="PANTHER" id="PTHR24321:SF8">
    <property type="entry name" value="ESTRADIOL 17-BETA-DEHYDROGENASE 8-RELATED"/>
    <property type="match status" value="1"/>
</dbReference>
<dbReference type="GO" id="GO:0047936">
    <property type="term" value="F:glucose 1-dehydrogenase [NAD(P)+] activity"/>
    <property type="evidence" value="ECO:0007669"/>
    <property type="project" value="UniProtKB-EC"/>
</dbReference>
<comment type="similarity">
    <text evidence="1">Belongs to the short-chain dehydrogenases/reductases (SDR) family.</text>
</comment>
<keyword evidence="3" id="KW-0547">Nucleotide-binding</keyword>
<evidence type="ECO:0000313" key="3">
    <source>
        <dbReference type="EMBL" id="UTW13125.1"/>
    </source>
</evidence>
<organism evidence="3 4">
    <name type="scientific">Marinobacterium rhizophilum</name>
    <dbReference type="NCBI Taxonomy" id="420402"/>
    <lineage>
        <taxon>Bacteria</taxon>
        <taxon>Pseudomonadati</taxon>
        <taxon>Pseudomonadota</taxon>
        <taxon>Gammaproteobacteria</taxon>
        <taxon>Oceanospirillales</taxon>
        <taxon>Oceanospirillaceae</taxon>
        <taxon>Marinobacterium</taxon>
    </lineage>
</organism>